<name>A0A1M7Y3Q8_9FIRM</name>
<feature type="signal peptide" evidence="1">
    <location>
        <begin position="1"/>
        <end position="28"/>
    </location>
</feature>
<reference evidence="2 3" key="1">
    <citation type="submission" date="2016-12" db="EMBL/GenBank/DDBJ databases">
        <authorList>
            <person name="Song W.-J."/>
            <person name="Kurnit D.M."/>
        </authorList>
    </citation>
    <scope>NUCLEOTIDE SEQUENCE [LARGE SCALE GENOMIC DNA]</scope>
    <source>
        <strain evidence="2 3">DSM 12503</strain>
    </source>
</reference>
<dbReference type="SUPFAM" id="SSF49265">
    <property type="entry name" value="Fibronectin type III"/>
    <property type="match status" value="1"/>
</dbReference>
<dbReference type="InterPro" id="IPR036116">
    <property type="entry name" value="FN3_sf"/>
</dbReference>
<organism evidence="2 3">
    <name type="scientific">Anaerocolumna xylanovorans DSM 12503</name>
    <dbReference type="NCBI Taxonomy" id="1121345"/>
    <lineage>
        <taxon>Bacteria</taxon>
        <taxon>Bacillati</taxon>
        <taxon>Bacillota</taxon>
        <taxon>Clostridia</taxon>
        <taxon>Lachnospirales</taxon>
        <taxon>Lachnospiraceae</taxon>
        <taxon>Anaerocolumna</taxon>
    </lineage>
</organism>
<evidence type="ECO:0000313" key="2">
    <source>
        <dbReference type="EMBL" id="SHO46859.1"/>
    </source>
</evidence>
<accession>A0A1M7Y3Q8</accession>
<dbReference type="Gene3D" id="2.60.120.260">
    <property type="entry name" value="Galactose-binding domain-like"/>
    <property type="match status" value="1"/>
</dbReference>
<dbReference type="Proteomes" id="UP000184612">
    <property type="component" value="Unassembled WGS sequence"/>
</dbReference>
<protein>
    <recommendedName>
        <fullName evidence="4">Fibronectin type-III domain-containing protein</fullName>
    </recommendedName>
</protein>
<gene>
    <name evidence="2" type="ORF">SAMN02745217_01314</name>
</gene>
<dbReference type="InterPro" id="IPR013783">
    <property type="entry name" value="Ig-like_fold"/>
</dbReference>
<keyword evidence="3" id="KW-1185">Reference proteome</keyword>
<dbReference type="OrthoDB" id="9802318at2"/>
<keyword evidence="1" id="KW-0732">Signal</keyword>
<evidence type="ECO:0008006" key="4">
    <source>
        <dbReference type="Google" id="ProtNLM"/>
    </source>
</evidence>
<evidence type="ECO:0000313" key="3">
    <source>
        <dbReference type="Proteomes" id="UP000184612"/>
    </source>
</evidence>
<dbReference type="AlphaFoldDB" id="A0A1M7Y3Q8"/>
<dbReference type="EMBL" id="FRFD01000004">
    <property type="protein sequence ID" value="SHO46859.1"/>
    <property type="molecule type" value="Genomic_DNA"/>
</dbReference>
<sequence length="346" mass="38557">MKLSKKLCIFTILFLLSVLFIAPVRADAATVGQPLTSPEEGWQRFDSEDPKLHYEGAWFRETKGTAVNAWNHAENYSWGGDNSTIRFKFYGTKIRIISSTFSNKRTDNIIIIDGEYKTFSEYGSSSAWQSLVYEKSSLKPGIHTVIIKSSPDMTSSQNICLDAIDIDSDGYLIDYYQSPKLTATPGDSKVILNWDAVDGATSYTIKRSATAGAPYEIIGTSTTNSYVNAELTNGTTYYYVIVPVVSGNEKTPSNEASATPTAITNPDYIGNYATLVITMTNGGTKEYTLPVIDVDKFITWYDQKSDGTGKSYYTFTKASNISPYLRIREYISFDKISSFELKEFNQ</sequence>
<dbReference type="RefSeq" id="WP_073588055.1">
    <property type="nucleotide sequence ID" value="NZ_FRFD01000004.1"/>
</dbReference>
<proteinExistence type="predicted"/>
<feature type="chain" id="PRO_5012455477" description="Fibronectin type-III domain-containing protein" evidence="1">
    <location>
        <begin position="29"/>
        <end position="346"/>
    </location>
</feature>
<dbReference type="Gene3D" id="2.60.40.10">
    <property type="entry name" value="Immunoglobulins"/>
    <property type="match status" value="1"/>
</dbReference>
<dbReference type="STRING" id="1121345.SAMN02745217_01314"/>
<evidence type="ECO:0000256" key="1">
    <source>
        <dbReference type="SAM" id="SignalP"/>
    </source>
</evidence>